<dbReference type="InterPro" id="IPR000835">
    <property type="entry name" value="HTH_MarR-typ"/>
</dbReference>
<dbReference type="InterPro" id="IPR039422">
    <property type="entry name" value="MarR/SlyA-like"/>
</dbReference>
<dbReference type="PANTHER" id="PTHR33164:SF95">
    <property type="entry name" value="TRANSCRIPTIONAL REGULATOR"/>
    <property type="match status" value="1"/>
</dbReference>
<dbReference type="SUPFAM" id="SSF46785">
    <property type="entry name" value="Winged helix' DNA-binding domain"/>
    <property type="match status" value="1"/>
</dbReference>
<reference evidence="3" key="1">
    <citation type="journal article" date="2019" name="Int. J. Syst. Evol. Microbiol.">
        <title>The Global Catalogue of Microorganisms (GCM) 10K type strain sequencing project: providing services to taxonomists for standard genome sequencing and annotation.</title>
        <authorList>
            <consortium name="The Broad Institute Genomics Platform"/>
            <consortium name="The Broad Institute Genome Sequencing Center for Infectious Disease"/>
            <person name="Wu L."/>
            <person name="Ma J."/>
        </authorList>
    </citation>
    <scope>NUCLEOTIDE SEQUENCE [LARGE SCALE GENOMIC DNA]</scope>
    <source>
        <strain evidence="3">CGMCC 4.7643</strain>
    </source>
</reference>
<accession>A0ABW5GGP9</accession>
<proteinExistence type="predicted"/>
<keyword evidence="3" id="KW-1185">Reference proteome</keyword>
<name>A0ABW5GGP9_9PSEU</name>
<dbReference type="Proteomes" id="UP001597419">
    <property type="component" value="Unassembled WGS sequence"/>
</dbReference>
<dbReference type="PROSITE" id="PS50995">
    <property type="entry name" value="HTH_MARR_2"/>
    <property type="match status" value="1"/>
</dbReference>
<comment type="caution">
    <text evidence="2">The sequence shown here is derived from an EMBL/GenBank/DDBJ whole genome shotgun (WGS) entry which is preliminary data.</text>
</comment>
<protein>
    <submittedName>
        <fullName evidence="2">MarR family winged helix-turn-helix transcriptional regulator</fullName>
    </submittedName>
</protein>
<organism evidence="2 3">
    <name type="scientific">Amycolatopsis samaneae</name>
    <dbReference type="NCBI Taxonomy" id="664691"/>
    <lineage>
        <taxon>Bacteria</taxon>
        <taxon>Bacillati</taxon>
        <taxon>Actinomycetota</taxon>
        <taxon>Actinomycetes</taxon>
        <taxon>Pseudonocardiales</taxon>
        <taxon>Pseudonocardiaceae</taxon>
        <taxon>Amycolatopsis</taxon>
    </lineage>
</organism>
<dbReference type="SMART" id="SM00347">
    <property type="entry name" value="HTH_MARR"/>
    <property type="match status" value="1"/>
</dbReference>
<gene>
    <name evidence="2" type="ORF">ACFSYJ_07560</name>
</gene>
<evidence type="ECO:0000259" key="1">
    <source>
        <dbReference type="PROSITE" id="PS50995"/>
    </source>
</evidence>
<dbReference type="InterPro" id="IPR036388">
    <property type="entry name" value="WH-like_DNA-bd_sf"/>
</dbReference>
<evidence type="ECO:0000313" key="3">
    <source>
        <dbReference type="Proteomes" id="UP001597419"/>
    </source>
</evidence>
<dbReference type="EMBL" id="JBHUKU010000004">
    <property type="protein sequence ID" value="MFD2458449.1"/>
    <property type="molecule type" value="Genomic_DNA"/>
</dbReference>
<sequence length="148" mass="16427">MKDQRDDQLSFEARTGYLLARLGSLAERSWIGMLRRHNLTPSQHAVLLALRERGPLGQQDLGRLIAVDPRNVVPILDGLAGQHLIGRHVDPADRRRRVINLTETGRSAADDLAKSVTDIETGFLRGLNSADQAELNRLLRTLHASLTP</sequence>
<dbReference type="Gene3D" id="1.10.10.10">
    <property type="entry name" value="Winged helix-like DNA-binding domain superfamily/Winged helix DNA-binding domain"/>
    <property type="match status" value="1"/>
</dbReference>
<dbReference type="Pfam" id="PF01047">
    <property type="entry name" value="MarR"/>
    <property type="match status" value="1"/>
</dbReference>
<dbReference type="RefSeq" id="WP_345388040.1">
    <property type="nucleotide sequence ID" value="NZ_BAABHG010000002.1"/>
</dbReference>
<dbReference type="PANTHER" id="PTHR33164">
    <property type="entry name" value="TRANSCRIPTIONAL REGULATOR, MARR FAMILY"/>
    <property type="match status" value="1"/>
</dbReference>
<evidence type="ECO:0000313" key="2">
    <source>
        <dbReference type="EMBL" id="MFD2458449.1"/>
    </source>
</evidence>
<feature type="domain" description="HTH marR-type" evidence="1">
    <location>
        <begin position="12"/>
        <end position="144"/>
    </location>
</feature>
<dbReference type="InterPro" id="IPR036390">
    <property type="entry name" value="WH_DNA-bd_sf"/>
</dbReference>